<organism evidence="1 2">
    <name type="scientific">Sphingomonas gellani</name>
    <dbReference type="NCBI Taxonomy" id="1166340"/>
    <lineage>
        <taxon>Bacteria</taxon>
        <taxon>Pseudomonadati</taxon>
        <taxon>Pseudomonadota</taxon>
        <taxon>Alphaproteobacteria</taxon>
        <taxon>Sphingomonadales</taxon>
        <taxon>Sphingomonadaceae</taxon>
        <taxon>Sphingomonas</taxon>
    </lineage>
</organism>
<proteinExistence type="predicted"/>
<dbReference type="STRING" id="1166340.SAMN05192583_0893"/>
<dbReference type="EMBL" id="FOCF01000001">
    <property type="protein sequence ID" value="SEM62980.1"/>
    <property type="molecule type" value="Genomic_DNA"/>
</dbReference>
<gene>
    <name evidence="1" type="ORF">SAMN05192583_0893</name>
</gene>
<protein>
    <submittedName>
        <fullName evidence="1">Uncharacterized protein</fullName>
    </submittedName>
</protein>
<dbReference type="AlphaFoldDB" id="A0A1H7ZWX9"/>
<evidence type="ECO:0000313" key="1">
    <source>
        <dbReference type="EMBL" id="SEM62980.1"/>
    </source>
</evidence>
<sequence length="198" mass="21314">MSIELPQPRMPQTAVPKLIDWGADLTPPMGGPSQRLNRIGDRFALVINYPRLKPEPDARILMARVRRAKREGALFPFPQPGLEIGNPGTPVVNGAGQQGSSLQLRGFTAGYVVREGQFFSIIFAGRRYLHCASADVTATASGTMLLPIHPMLRISPNSGATCEFAQPYIEGTLGESEASVEWAIARASPSALTIMEAA</sequence>
<reference evidence="2" key="1">
    <citation type="submission" date="2016-10" db="EMBL/GenBank/DDBJ databases">
        <authorList>
            <person name="Varghese N."/>
            <person name="Submissions S."/>
        </authorList>
    </citation>
    <scope>NUCLEOTIDE SEQUENCE [LARGE SCALE GENOMIC DNA]</scope>
    <source>
        <strain evidence="2">S6-262</strain>
    </source>
</reference>
<dbReference type="Proteomes" id="UP000199206">
    <property type="component" value="Unassembled WGS sequence"/>
</dbReference>
<dbReference type="OrthoDB" id="7173828at2"/>
<dbReference type="RefSeq" id="WP_093664175.1">
    <property type="nucleotide sequence ID" value="NZ_FOCF01000001.1"/>
</dbReference>
<evidence type="ECO:0000313" key="2">
    <source>
        <dbReference type="Proteomes" id="UP000199206"/>
    </source>
</evidence>
<accession>A0A1H7ZWX9</accession>
<name>A0A1H7ZWX9_9SPHN</name>
<keyword evidence="2" id="KW-1185">Reference proteome</keyword>